<dbReference type="GO" id="GO:0005886">
    <property type="term" value="C:plasma membrane"/>
    <property type="evidence" value="ECO:0007669"/>
    <property type="project" value="TreeGrafter"/>
</dbReference>
<dbReference type="InterPro" id="IPR058626">
    <property type="entry name" value="MdtA-like_b-barrel"/>
</dbReference>
<keyword evidence="2" id="KW-0472">Membrane</keyword>
<dbReference type="STRING" id="1465490.SAMN05444277_105196"/>
<dbReference type="NCBIfam" id="TIGR01730">
    <property type="entry name" value="RND_mfp"/>
    <property type="match status" value="1"/>
</dbReference>
<dbReference type="Pfam" id="PF25876">
    <property type="entry name" value="HH_MFP_RND"/>
    <property type="match status" value="1"/>
</dbReference>
<comment type="similarity">
    <text evidence="1">Belongs to the membrane fusion protein (MFP) (TC 8.A.1) family.</text>
</comment>
<accession>A0A1I5VUT9</accession>
<dbReference type="SUPFAM" id="SSF111369">
    <property type="entry name" value="HlyD-like secretion proteins"/>
    <property type="match status" value="1"/>
</dbReference>
<keyword evidence="7" id="KW-1185">Reference proteome</keyword>
<dbReference type="InterPro" id="IPR006143">
    <property type="entry name" value="RND_pump_MFP"/>
</dbReference>
<dbReference type="GO" id="GO:0022857">
    <property type="term" value="F:transmembrane transporter activity"/>
    <property type="evidence" value="ECO:0007669"/>
    <property type="project" value="InterPro"/>
</dbReference>
<evidence type="ECO:0000256" key="1">
    <source>
        <dbReference type="ARBA" id="ARBA00009477"/>
    </source>
</evidence>
<protein>
    <submittedName>
        <fullName evidence="6">Membrane fusion protein, multidrug efflux system</fullName>
    </submittedName>
</protein>
<proteinExistence type="inferred from homology"/>
<dbReference type="GO" id="GO:0030313">
    <property type="term" value="C:cell envelope"/>
    <property type="evidence" value="ECO:0007669"/>
    <property type="project" value="UniProtKB-SubCell"/>
</dbReference>
<dbReference type="Gene3D" id="1.10.287.470">
    <property type="entry name" value="Helix hairpin bin"/>
    <property type="match status" value="1"/>
</dbReference>
<dbReference type="Gene3D" id="2.40.50.100">
    <property type="match status" value="1"/>
</dbReference>
<dbReference type="RefSeq" id="WP_090658211.1">
    <property type="nucleotide sequence ID" value="NZ_FOXQ01000005.1"/>
</dbReference>
<reference evidence="6 7" key="1">
    <citation type="submission" date="2016-10" db="EMBL/GenBank/DDBJ databases">
        <authorList>
            <person name="de Groot N.N."/>
        </authorList>
    </citation>
    <scope>NUCLEOTIDE SEQUENCE [LARGE SCALE GENOMIC DNA]</scope>
    <source>
        <strain evidence="6 7">DSM 28286</strain>
    </source>
</reference>
<dbReference type="GO" id="GO:0046677">
    <property type="term" value="P:response to antibiotic"/>
    <property type="evidence" value="ECO:0007669"/>
    <property type="project" value="TreeGrafter"/>
</dbReference>
<dbReference type="Pfam" id="PF25944">
    <property type="entry name" value="Beta-barrel_RND"/>
    <property type="match status" value="1"/>
</dbReference>
<evidence type="ECO:0000313" key="7">
    <source>
        <dbReference type="Proteomes" id="UP000199031"/>
    </source>
</evidence>
<dbReference type="Gene3D" id="2.40.420.20">
    <property type="match status" value="1"/>
</dbReference>
<evidence type="ECO:0000259" key="4">
    <source>
        <dbReference type="Pfam" id="PF25917"/>
    </source>
</evidence>
<name>A0A1I5VUT9_9BACT</name>
<evidence type="ECO:0000256" key="2">
    <source>
        <dbReference type="SAM" id="Phobius"/>
    </source>
</evidence>
<evidence type="ECO:0000259" key="3">
    <source>
        <dbReference type="Pfam" id="PF25876"/>
    </source>
</evidence>
<organism evidence="6 7">
    <name type="scientific">Parafilimonas terrae</name>
    <dbReference type="NCBI Taxonomy" id="1465490"/>
    <lineage>
        <taxon>Bacteria</taxon>
        <taxon>Pseudomonadati</taxon>
        <taxon>Bacteroidota</taxon>
        <taxon>Chitinophagia</taxon>
        <taxon>Chitinophagales</taxon>
        <taxon>Chitinophagaceae</taxon>
        <taxon>Parafilimonas</taxon>
    </lineage>
</organism>
<dbReference type="PANTHER" id="PTHR30158">
    <property type="entry name" value="ACRA/E-RELATED COMPONENT OF DRUG EFFLUX TRANSPORTER"/>
    <property type="match status" value="1"/>
</dbReference>
<dbReference type="PANTHER" id="PTHR30158:SF23">
    <property type="entry name" value="MULTIDRUG RESISTANCE PROTEIN MEXA"/>
    <property type="match status" value="1"/>
</dbReference>
<gene>
    <name evidence="6" type="ORF">SAMN05444277_105196</name>
</gene>
<dbReference type="PROSITE" id="PS51257">
    <property type="entry name" value="PROKAR_LIPOPROTEIN"/>
    <property type="match status" value="1"/>
</dbReference>
<dbReference type="InterPro" id="IPR058624">
    <property type="entry name" value="MdtA-like_HH"/>
</dbReference>
<feature type="domain" description="Multidrug resistance protein MdtA-like alpha-helical hairpin" evidence="3">
    <location>
        <begin position="110"/>
        <end position="180"/>
    </location>
</feature>
<dbReference type="AlphaFoldDB" id="A0A1I5VUT9"/>
<feature type="domain" description="Multidrug resistance protein MdtA-like beta-barrel" evidence="5">
    <location>
        <begin position="218"/>
        <end position="304"/>
    </location>
</feature>
<dbReference type="Proteomes" id="UP000199031">
    <property type="component" value="Unassembled WGS sequence"/>
</dbReference>
<evidence type="ECO:0000313" key="6">
    <source>
        <dbReference type="EMBL" id="SFQ11163.1"/>
    </source>
</evidence>
<keyword evidence="2" id="KW-0812">Transmembrane</keyword>
<feature type="domain" description="Multidrug resistance protein MdtA-like barrel-sandwich hybrid" evidence="4">
    <location>
        <begin position="72"/>
        <end position="209"/>
    </location>
</feature>
<evidence type="ECO:0000259" key="5">
    <source>
        <dbReference type="Pfam" id="PF25944"/>
    </source>
</evidence>
<feature type="transmembrane region" description="Helical" evidence="2">
    <location>
        <begin position="7"/>
        <end position="27"/>
    </location>
</feature>
<dbReference type="EMBL" id="FOXQ01000005">
    <property type="protein sequence ID" value="SFQ11163.1"/>
    <property type="molecule type" value="Genomic_DNA"/>
</dbReference>
<dbReference type="Gene3D" id="2.40.30.170">
    <property type="match status" value="1"/>
</dbReference>
<dbReference type="OrthoDB" id="9801814at2"/>
<sequence>MIRLIKGIVQSQLFILIAGAIIIGITYSCNESAAENSTGAMPPPQLPVIDVKAAPATTYQLFPASIEGKVNVEIRPQVDGYLQKMYVDEGAYVKEGQPLFKINDAPYIEQLNNAKASLQSAEATLQRAKVELDRLTPLVDNNVISDVQLKTARANYDAAVAAISQNKAIVSAAQINVGYTLIKAPVSGYIGKIPYKTGALVGKTSAEPLTLLSDVSEVYAYFSLSEADFIAFKNQFEGNTIEEKLKHVPPVELQLANDSLYKLKGKIETVEGQFDETTGSISFRATFPNASGVLRSGNTGKIRIPKLYTSALVVPQEATYEIQDKVFVYVVSDSNKVTGTPINVSGKTANYYFVDSSLVSNSKIVLSGITNLRDGMLINPQPVSTDSLFKARPISNL</sequence>
<keyword evidence="2" id="KW-1133">Transmembrane helix</keyword>
<dbReference type="Pfam" id="PF25917">
    <property type="entry name" value="BSH_RND"/>
    <property type="match status" value="1"/>
</dbReference>
<dbReference type="InterPro" id="IPR058625">
    <property type="entry name" value="MdtA-like_BSH"/>
</dbReference>